<feature type="transmembrane region" description="Helical" evidence="1">
    <location>
        <begin position="142"/>
        <end position="159"/>
    </location>
</feature>
<dbReference type="RefSeq" id="WP_157567635.1">
    <property type="nucleotide sequence ID" value="NZ_WQKZ01000004.1"/>
</dbReference>
<accession>A0A7K1THT8</accession>
<evidence type="ECO:0000313" key="3">
    <source>
        <dbReference type="Proteomes" id="UP000441336"/>
    </source>
</evidence>
<organism evidence="2 3">
    <name type="scientific">Hymenobacter ginkgonis</name>
    <dbReference type="NCBI Taxonomy" id="2682976"/>
    <lineage>
        <taxon>Bacteria</taxon>
        <taxon>Pseudomonadati</taxon>
        <taxon>Bacteroidota</taxon>
        <taxon>Cytophagia</taxon>
        <taxon>Cytophagales</taxon>
        <taxon>Hymenobacteraceae</taxon>
        <taxon>Hymenobacter</taxon>
    </lineage>
</organism>
<feature type="transmembrane region" description="Helical" evidence="1">
    <location>
        <begin position="54"/>
        <end position="75"/>
    </location>
</feature>
<comment type="caution">
    <text evidence="2">The sequence shown here is derived from an EMBL/GenBank/DDBJ whole genome shotgun (WGS) entry which is preliminary data.</text>
</comment>
<keyword evidence="1" id="KW-0472">Membrane</keyword>
<evidence type="ECO:0008006" key="4">
    <source>
        <dbReference type="Google" id="ProtNLM"/>
    </source>
</evidence>
<feature type="transmembrane region" description="Helical" evidence="1">
    <location>
        <begin position="262"/>
        <end position="280"/>
    </location>
</feature>
<name>A0A7K1THT8_9BACT</name>
<feature type="transmembrane region" description="Helical" evidence="1">
    <location>
        <begin position="287"/>
        <end position="304"/>
    </location>
</feature>
<evidence type="ECO:0000256" key="1">
    <source>
        <dbReference type="SAM" id="Phobius"/>
    </source>
</evidence>
<feature type="transmembrane region" description="Helical" evidence="1">
    <location>
        <begin position="316"/>
        <end position="335"/>
    </location>
</feature>
<dbReference type="Proteomes" id="UP000441336">
    <property type="component" value="Unassembled WGS sequence"/>
</dbReference>
<keyword evidence="1" id="KW-1133">Transmembrane helix</keyword>
<reference evidence="2 3" key="1">
    <citation type="submission" date="2019-12" db="EMBL/GenBank/DDBJ databases">
        <title>Hymenobacter sp. HMF4947 Genome sequencing and assembly.</title>
        <authorList>
            <person name="Kang H."/>
            <person name="Cha I."/>
            <person name="Kim H."/>
            <person name="Joh K."/>
        </authorList>
    </citation>
    <scope>NUCLEOTIDE SEQUENCE [LARGE SCALE GENOMIC DNA]</scope>
    <source>
        <strain evidence="2 3">HMF4947</strain>
    </source>
</reference>
<feature type="transmembrane region" description="Helical" evidence="1">
    <location>
        <begin position="190"/>
        <end position="212"/>
    </location>
</feature>
<sequence>MSSKAYPLAWAQGDALRAAARRWQRRGLLTPAQQAAIEAAHPATYYRPNNWIRALLVSVTLLAAASALGFMLLLTDGKLNPLAYGLLVLLAAVAALEMIIKNSAHYRSGADNALLYVALLAWGFLVYYVNRNATSGSLASPTLWRWLLPMLVALLAALVRYADPLVAASCFVVVLELLVNVLLQSNLGRLLLPFGVLAAGGALLLALRRLPARTDYFYYHSAELVLRVLGLAVLYLAGNYLVVREGNAELLGGGSPSRQIPLAPLFYACTAGIPVAYIVLGLRRHNRLLLTMGLLTLAFSIYTLRYYRTLLPPEVAAALGGLVLLAGALAALRYLHTPRHGLTAAADEAATPQFNLESLVIAQTAHAPAAPEAGFEFGGGHSGGGGAEGQF</sequence>
<proteinExistence type="predicted"/>
<keyword evidence="1" id="KW-0812">Transmembrane</keyword>
<dbReference type="EMBL" id="WQKZ01000004">
    <property type="protein sequence ID" value="MVN77975.1"/>
    <property type="molecule type" value="Genomic_DNA"/>
</dbReference>
<gene>
    <name evidence="2" type="ORF">GO988_16720</name>
</gene>
<feature type="transmembrane region" description="Helical" evidence="1">
    <location>
        <begin position="224"/>
        <end position="242"/>
    </location>
</feature>
<feature type="transmembrane region" description="Helical" evidence="1">
    <location>
        <begin position="81"/>
        <end position="100"/>
    </location>
</feature>
<dbReference type="AlphaFoldDB" id="A0A7K1THT8"/>
<evidence type="ECO:0000313" key="2">
    <source>
        <dbReference type="EMBL" id="MVN77975.1"/>
    </source>
</evidence>
<feature type="transmembrane region" description="Helical" evidence="1">
    <location>
        <begin position="112"/>
        <end position="130"/>
    </location>
</feature>
<protein>
    <recommendedName>
        <fullName evidence="4">DUF2157 domain-containing protein</fullName>
    </recommendedName>
</protein>
<keyword evidence="3" id="KW-1185">Reference proteome</keyword>